<feature type="domain" description="DUF7514" evidence="2">
    <location>
        <begin position="210"/>
        <end position="379"/>
    </location>
</feature>
<feature type="region of interest" description="Disordered" evidence="1">
    <location>
        <begin position="382"/>
        <end position="697"/>
    </location>
</feature>
<feature type="compositionally biased region" description="Acidic residues" evidence="1">
    <location>
        <begin position="62"/>
        <end position="75"/>
    </location>
</feature>
<dbReference type="AlphaFoldDB" id="A0AAN6T3H8"/>
<evidence type="ECO:0000256" key="1">
    <source>
        <dbReference type="SAM" id="MobiDB-lite"/>
    </source>
</evidence>
<feature type="compositionally biased region" description="Basic and acidic residues" evidence="1">
    <location>
        <begin position="76"/>
        <end position="87"/>
    </location>
</feature>
<feature type="compositionally biased region" description="Basic and acidic residues" evidence="1">
    <location>
        <begin position="432"/>
        <end position="456"/>
    </location>
</feature>
<evidence type="ECO:0000313" key="3">
    <source>
        <dbReference type="EMBL" id="KAK4102672.1"/>
    </source>
</evidence>
<proteinExistence type="predicted"/>
<reference evidence="3" key="2">
    <citation type="submission" date="2023-05" db="EMBL/GenBank/DDBJ databases">
        <authorList>
            <consortium name="Lawrence Berkeley National Laboratory"/>
            <person name="Steindorff A."/>
            <person name="Hensen N."/>
            <person name="Bonometti L."/>
            <person name="Westerberg I."/>
            <person name="Brannstrom I.O."/>
            <person name="Guillou S."/>
            <person name="Cros-Aarteil S."/>
            <person name="Calhoun S."/>
            <person name="Haridas S."/>
            <person name="Kuo A."/>
            <person name="Mondo S."/>
            <person name="Pangilinan J."/>
            <person name="Riley R."/>
            <person name="Labutti K."/>
            <person name="Andreopoulos B."/>
            <person name="Lipzen A."/>
            <person name="Chen C."/>
            <person name="Yanf M."/>
            <person name="Daum C."/>
            <person name="Ng V."/>
            <person name="Clum A."/>
            <person name="Ohm R."/>
            <person name="Martin F."/>
            <person name="Silar P."/>
            <person name="Natvig D."/>
            <person name="Lalanne C."/>
            <person name="Gautier V."/>
            <person name="Ament-Velasquez S.L."/>
            <person name="Kruys A."/>
            <person name="Hutchinson M.I."/>
            <person name="Powell A.J."/>
            <person name="Barry K."/>
            <person name="Miller A.N."/>
            <person name="Grigoriev I.V."/>
            <person name="Debuchy R."/>
            <person name="Gladieux P."/>
            <person name="Thoren M.H."/>
            <person name="Johannesson H."/>
        </authorList>
    </citation>
    <scope>NUCLEOTIDE SEQUENCE</scope>
    <source>
        <strain evidence="3">CBS 757.83</strain>
    </source>
</reference>
<reference evidence="3" key="1">
    <citation type="journal article" date="2023" name="Mol. Phylogenet. Evol.">
        <title>Genome-scale phylogeny and comparative genomics of the fungal order Sordariales.</title>
        <authorList>
            <person name="Hensen N."/>
            <person name="Bonometti L."/>
            <person name="Westerberg I."/>
            <person name="Brannstrom I.O."/>
            <person name="Guillou S."/>
            <person name="Cros-Aarteil S."/>
            <person name="Calhoun S."/>
            <person name="Haridas S."/>
            <person name="Kuo A."/>
            <person name="Mondo S."/>
            <person name="Pangilinan J."/>
            <person name="Riley R."/>
            <person name="LaButti K."/>
            <person name="Andreopoulos B."/>
            <person name="Lipzen A."/>
            <person name="Chen C."/>
            <person name="Yan M."/>
            <person name="Daum C."/>
            <person name="Ng V."/>
            <person name="Clum A."/>
            <person name="Steindorff A."/>
            <person name="Ohm R.A."/>
            <person name="Martin F."/>
            <person name="Silar P."/>
            <person name="Natvig D.O."/>
            <person name="Lalanne C."/>
            <person name="Gautier V."/>
            <person name="Ament-Velasquez S.L."/>
            <person name="Kruys A."/>
            <person name="Hutchinson M.I."/>
            <person name="Powell A.J."/>
            <person name="Barry K."/>
            <person name="Miller A.N."/>
            <person name="Grigoriev I.V."/>
            <person name="Debuchy R."/>
            <person name="Gladieux P."/>
            <person name="Hiltunen Thoren M."/>
            <person name="Johannesson H."/>
        </authorList>
    </citation>
    <scope>NUCLEOTIDE SEQUENCE</scope>
    <source>
        <strain evidence="3">CBS 757.83</strain>
    </source>
</reference>
<dbReference type="EMBL" id="MU863631">
    <property type="protein sequence ID" value="KAK4102672.1"/>
    <property type="molecule type" value="Genomic_DNA"/>
</dbReference>
<protein>
    <recommendedName>
        <fullName evidence="2">DUF7514 domain-containing protein</fullName>
    </recommendedName>
</protein>
<feature type="compositionally biased region" description="Low complexity" evidence="1">
    <location>
        <begin position="557"/>
        <end position="569"/>
    </location>
</feature>
<keyword evidence="4" id="KW-1185">Reference proteome</keyword>
<sequence length="714" mass="78763">MASPTQNWASWHAPPPPPPPPQLPPAAVPGNGTPFVFRPPTQPTVQDADEEEMTDASSSEGESSDESDGEGEDEPEKPAPDASRPRESGAVPASAQVQANAGVAASPGRPGQGASLDVLTEIRKMIKEELGQMQSPTSPGMTQQASGLAVPNMSVPRPQPPPSTPSQYAFSPGPRPQFGMPWSSIASPPPSPGPGLGLPEELSPLDTKWGVLFDQNSLPTRRWDQILRGLGNYMLHEFMPPKTLVVTPAKMVAFYCQYKLELEPFQFTDLFRTRQGPSPIRLTELYEQLACEYYLVPAKPNSRPTVPGLTLSGWARWMTLVIRAYPNEEAQRLARVFAALPINADSLLDGKPERLPKHISRRLLPERADRQARMLFDRALQTQLKATPLQNSKPSLPDAERRASTSSRPPSPRSRYRPTNLPSPPSSQAGDDVDHHHSSCRRTDWNRDQDNRERSSYRQNSAGHGRTYSGSIPSSSSRAPPPTPLPSSSSSSSSSSSTSDSRRRRPSPSPFPSTTPPSVPGTTPTNTTTNTRHRHFVGAGAGVVVSHGPDRRDRRYSTSTTTTTSKTASPGYLPRSTSDSGVPLSSSRRDRGGRGGESERRQQQQQHREGDKTMYGGRYRERDRERDRGKESEREREKERERERERDVKSRGREKEMMNSSTRRERPGERRSASAAGRYSDGRTGGGSRRRASVVVRDARDERNQTWGEFLAAR</sequence>
<organism evidence="3 4">
    <name type="scientific">Parathielavia hyrcaniae</name>
    <dbReference type="NCBI Taxonomy" id="113614"/>
    <lineage>
        <taxon>Eukaryota</taxon>
        <taxon>Fungi</taxon>
        <taxon>Dikarya</taxon>
        <taxon>Ascomycota</taxon>
        <taxon>Pezizomycotina</taxon>
        <taxon>Sordariomycetes</taxon>
        <taxon>Sordariomycetidae</taxon>
        <taxon>Sordariales</taxon>
        <taxon>Chaetomiaceae</taxon>
        <taxon>Parathielavia</taxon>
    </lineage>
</organism>
<evidence type="ECO:0000259" key="2">
    <source>
        <dbReference type="Pfam" id="PF24355"/>
    </source>
</evidence>
<feature type="compositionally biased region" description="Low complexity" evidence="1">
    <location>
        <begin position="466"/>
        <end position="478"/>
    </location>
</feature>
<feature type="compositionally biased region" description="Pro residues" evidence="1">
    <location>
        <begin position="507"/>
        <end position="519"/>
    </location>
</feature>
<feature type="compositionally biased region" description="Polar residues" evidence="1">
    <location>
        <begin position="575"/>
        <end position="584"/>
    </location>
</feature>
<dbReference type="PANTHER" id="PTHR39611">
    <property type="entry name" value="HYDROXYPROLINE-RICH GLYCOPROTEIN DZ-HRGP-RELATED"/>
    <property type="match status" value="1"/>
</dbReference>
<dbReference type="InterPro" id="IPR055936">
    <property type="entry name" value="DUF7514"/>
</dbReference>
<accession>A0AAN6T3H8</accession>
<feature type="compositionally biased region" description="Basic and acidic residues" evidence="1">
    <location>
        <begin position="587"/>
        <end position="672"/>
    </location>
</feature>
<evidence type="ECO:0000313" key="4">
    <source>
        <dbReference type="Proteomes" id="UP001305647"/>
    </source>
</evidence>
<feature type="compositionally biased region" description="Low complexity" evidence="1">
    <location>
        <begin position="486"/>
        <end position="499"/>
    </location>
</feature>
<name>A0AAN6T3H8_9PEZI</name>
<feature type="compositionally biased region" description="Low complexity" evidence="1">
    <location>
        <begin position="520"/>
        <end position="530"/>
    </location>
</feature>
<feature type="compositionally biased region" description="Polar residues" evidence="1">
    <location>
        <begin position="382"/>
        <end position="394"/>
    </location>
</feature>
<feature type="compositionally biased region" description="Polar residues" evidence="1">
    <location>
        <begin position="132"/>
        <end position="146"/>
    </location>
</feature>
<dbReference type="Pfam" id="PF24355">
    <property type="entry name" value="DUF7514"/>
    <property type="match status" value="1"/>
</dbReference>
<feature type="region of interest" description="Disordered" evidence="1">
    <location>
        <begin position="1"/>
        <end position="196"/>
    </location>
</feature>
<comment type="caution">
    <text evidence="3">The sequence shown here is derived from an EMBL/GenBank/DDBJ whole genome shotgun (WGS) entry which is preliminary data.</text>
</comment>
<dbReference type="Proteomes" id="UP001305647">
    <property type="component" value="Unassembled WGS sequence"/>
</dbReference>
<dbReference type="PANTHER" id="PTHR39611:SF2">
    <property type="entry name" value="HYDROXYPROLINE-RICH GLYCOPROTEIN DZ-HRGP"/>
    <property type="match status" value="1"/>
</dbReference>
<feature type="compositionally biased region" description="Basic and acidic residues" evidence="1">
    <location>
        <begin position="120"/>
        <end position="130"/>
    </location>
</feature>
<gene>
    <name evidence="3" type="ORF">N658DRAFT_506281</name>
</gene>
<feature type="compositionally biased region" description="Pro residues" evidence="1">
    <location>
        <begin position="13"/>
        <end position="27"/>
    </location>
</feature>